<reference evidence="5 6" key="1">
    <citation type="submission" date="2022-01" db="EMBL/GenBank/DDBJ databases">
        <title>Octadecabacter sp. nov., isolated from a marine alga.</title>
        <authorList>
            <person name="Jin M.S."/>
            <person name="Kim H.M."/>
            <person name="Han D.M."/>
            <person name="Jung J.J."/>
            <person name="Jeon C.O."/>
        </authorList>
    </citation>
    <scope>NUCLEOTIDE SEQUENCE [LARGE SCALE GENOMIC DNA]</scope>
    <source>
        <strain evidence="5 6">G9-8</strain>
    </source>
</reference>
<name>A0ABS9CUP2_9RHOB</name>
<dbReference type="Proteomes" id="UP001200557">
    <property type="component" value="Unassembled WGS sequence"/>
</dbReference>
<comment type="caution">
    <text evidence="5">The sequence shown here is derived from an EMBL/GenBank/DDBJ whole genome shotgun (WGS) entry which is preliminary data.</text>
</comment>
<dbReference type="SUPFAM" id="SSF53448">
    <property type="entry name" value="Nucleotide-diphospho-sugar transferases"/>
    <property type="match status" value="1"/>
</dbReference>
<dbReference type="EMBL" id="JAKGAQ010000002">
    <property type="protein sequence ID" value="MCF2870955.1"/>
    <property type="molecule type" value="Genomic_DNA"/>
</dbReference>
<gene>
    <name evidence="5" type="ORF">L0664_07750</name>
</gene>
<dbReference type="RefSeq" id="WP_235225082.1">
    <property type="nucleotide sequence ID" value="NZ_JAKGAQ010000002.1"/>
</dbReference>
<keyword evidence="3 5" id="KW-0808">Transferase</keyword>
<evidence type="ECO:0000256" key="2">
    <source>
        <dbReference type="ARBA" id="ARBA00022676"/>
    </source>
</evidence>
<dbReference type="InterPro" id="IPR001173">
    <property type="entry name" value="Glyco_trans_2-like"/>
</dbReference>
<keyword evidence="6" id="KW-1185">Reference proteome</keyword>
<evidence type="ECO:0000256" key="3">
    <source>
        <dbReference type="ARBA" id="ARBA00022679"/>
    </source>
</evidence>
<evidence type="ECO:0000259" key="4">
    <source>
        <dbReference type="Pfam" id="PF00535"/>
    </source>
</evidence>
<proteinExistence type="inferred from homology"/>
<sequence>MPRPTQPPAPRLVAVVVTFNRLEQLKITLARLLDQGDALGGIMVFNNGSDDGTKDWLESQNDPRLSVETSSHNVGGAAGFARAMALARQTFDPDWVVLMDDDARPIAETFTAFVSQNRGHAGAWAAKVIHPDGRLCDMNRPWFNPFKSWSALASALFNGRDGFHIDDTVQRAQTVDGASFVGLFLSRAAIDRIGYPDPGLFIYGDDVLYTLALTRAGLTLNYDPALVFEHDCETVMAGAAITPLWKAYFYHRNQVFVSRAAAGRFLVWPLLFTRIAAWHWRADRYGGDKTTYLRLLRRAVRDGLRGRKTMTRADVETLISGR</sequence>
<dbReference type="PANTHER" id="PTHR43179:SF12">
    <property type="entry name" value="GALACTOFURANOSYLTRANSFERASE GLFT2"/>
    <property type="match status" value="1"/>
</dbReference>
<accession>A0ABS9CUP2</accession>
<protein>
    <submittedName>
        <fullName evidence="5">Glycosyltransferase</fullName>
        <ecNumber evidence="5">2.4.-.-</ecNumber>
    </submittedName>
</protein>
<dbReference type="InterPro" id="IPR029044">
    <property type="entry name" value="Nucleotide-diphossugar_trans"/>
</dbReference>
<evidence type="ECO:0000313" key="6">
    <source>
        <dbReference type="Proteomes" id="UP001200557"/>
    </source>
</evidence>
<feature type="domain" description="Glycosyltransferase 2-like" evidence="4">
    <location>
        <begin position="15"/>
        <end position="113"/>
    </location>
</feature>
<dbReference type="PANTHER" id="PTHR43179">
    <property type="entry name" value="RHAMNOSYLTRANSFERASE WBBL"/>
    <property type="match status" value="1"/>
</dbReference>
<dbReference type="Gene3D" id="3.90.550.10">
    <property type="entry name" value="Spore Coat Polysaccharide Biosynthesis Protein SpsA, Chain A"/>
    <property type="match status" value="1"/>
</dbReference>
<evidence type="ECO:0000256" key="1">
    <source>
        <dbReference type="ARBA" id="ARBA00006739"/>
    </source>
</evidence>
<dbReference type="GO" id="GO:0016757">
    <property type="term" value="F:glycosyltransferase activity"/>
    <property type="evidence" value="ECO:0007669"/>
    <property type="project" value="UniProtKB-KW"/>
</dbReference>
<dbReference type="Pfam" id="PF00535">
    <property type="entry name" value="Glycos_transf_2"/>
    <property type="match status" value="1"/>
</dbReference>
<comment type="similarity">
    <text evidence="1">Belongs to the glycosyltransferase 2 family.</text>
</comment>
<dbReference type="EC" id="2.4.-.-" evidence="5"/>
<keyword evidence="2 5" id="KW-0328">Glycosyltransferase</keyword>
<organism evidence="5 6">
    <name type="scientific">Octadecabacter dasysiphoniae</name>
    <dbReference type="NCBI Taxonomy" id="2909341"/>
    <lineage>
        <taxon>Bacteria</taxon>
        <taxon>Pseudomonadati</taxon>
        <taxon>Pseudomonadota</taxon>
        <taxon>Alphaproteobacteria</taxon>
        <taxon>Rhodobacterales</taxon>
        <taxon>Roseobacteraceae</taxon>
        <taxon>Octadecabacter</taxon>
    </lineage>
</organism>
<evidence type="ECO:0000313" key="5">
    <source>
        <dbReference type="EMBL" id="MCF2870955.1"/>
    </source>
</evidence>